<dbReference type="AlphaFoldDB" id="A0A3M8A3J2"/>
<organism evidence="3 4">
    <name type="scientific">Brevibacillus agri</name>
    <dbReference type="NCBI Taxonomy" id="51101"/>
    <lineage>
        <taxon>Bacteria</taxon>
        <taxon>Bacillati</taxon>
        <taxon>Bacillota</taxon>
        <taxon>Bacilli</taxon>
        <taxon>Bacillales</taxon>
        <taxon>Paenibacillaceae</taxon>
        <taxon>Brevibacillus</taxon>
    </lineage>
</organism>
<dbReference type="RefSeq" id="WP_005837032.1">
    <property type="nucleotide sequence ID" value="NZ_BJOD01000108.1"/>
</dbReference>
<reference evidence="3 4" key="1">
    <citation type="submission" date="2018-10" db="EMBL/GenBank/DDBJ databases">
        <title>Phylogenomics of Brevibacillus.</title>
        <authorList>
            <person name="Dunlap C."/>
        </authorList>
    </citation>
    <scope>NUCLEOTIDE SEQUENCE [LARGE SCALE GENOMIC DNA]</scope>
    <source>
        <strain evidence="3 4">NRRL NRS 1219</strain>
    </source>
</reference>
<feature type="coiled-coil region" evidence="1">
    <location>
        <begin position="1"/>
        <end position="49"/>
    </location>
</feature>
<evidence type="ECO:0000256" key="1">
    <source>
        <dbReference type="SAM" id="Coils"/>
    </source>
</evidence>
<sequence>MTNQQQKIEVIRQMLQEKVRERDLLKDKLEAIQIEIKQIDISINAFQNELEKFTGDKVIVRQVPLRGAEIRDAAIEALRRLGRKTHYMEVKEEIEKYQTINGVNEKSKADSVWNQLNKSEQADKLGCGEFQFKTEK</sequence>
<dbReference type="Proteomes" id="UP000317180">
    <property type="component" value="Unassembled WGS sequence"/>
</dbReference>
<evidence type="ECO:0000313" key="3">
    <source>
        <dbReference type="EMBL" id="RNB45788.1"/>
    </source>
</evidence>
<reference evidence="2 5" key="2">
    <citation type="submission" date="2019-06" db="EMBL/GenBank/DDBJ databases">
        <title>Whole genome shotgun sequence of Brevibacillus agri NBRC 15538.</title>
        <authorList>
            <person name="Hosoyama A."/>
            <person name="Uohara A."/>
            <person name="Ohji S."/>
            <person name="Ichikawa N."/>
        </authorList>
    </citation>
    <scope>NUCLEOTIDE SEQUENCE [LARGE SCALE GENOMIC DNA]</scope>
    <source>
        <strain evidence="2 5">NBRC 15538</strain>
    </source>
</reference>
<dbReference type="GeneID" id="82813547"/>
<name>A0A3M8A3J2_9BACL</name>
<accession>A0A3M8A3J2</accession>
<protein>
    <submittedName>
        <fullName evidence="3">Uncharacterized protein</fullName>
    </submittedName>
</protein>
<comment type="caution">
    <text evidence="3">The sequence shown here is derived from an EMBL/GenBank/DDBJ whole genome shotgun (WGS) entry which is preliminary data.</text>
</comment>
<gene>
    <name evidence="2" type="ORF">BAG01nite_48820</name>
    <name evidence="3" type="ORF">EB820_25545</name>
</gene>
<evidence type="ECO:0000313" key="2">
    <source>
        <dbReference type="EMBL" id="GED28780.1"/>
    </source>
</evidence>
<dbReference type="Proteomes" id="UP000276178">
    <property type="component" value="Unassembled WGS sequence"/>
</dbReference>
<keyword evidence="1" id="KW-0175">Coiled coil</keyword>
<dbReference type="EMBL" id="RHHN01000128">
    <property type="protein sequence ID" value="RNB45788.1"/>
    <property type="molecule type" value="Genomic_DNA"/>
</dbReference>
<dbReference type="EMBL" id="BJOD01000108">
    <property type="protein sequence ID" value="GED28780.1"/>
    <property type="molecule type" value="Genomic_DNA"/>
</dbReference>
<proteinExistence type="predicted"/>
<evidence type="ECO:0000313" key="4">
    <source>
        <dbReference type="Proteomes" id="UP000276178"/>
    </source>
</evidence>
<evidence type="ECO:0000313" key="5">
    <source>
        <dbReference type="Proteomes" id="UP000317180"/>
    </source>
</evidence>
<keyword evidence="5" id="KW-1185">Reference proteome</keyword>